<dbReference type="EMBL" id="SLZU01000001">
    <property type="protein sequence ID" value="TCS67206.1"/>
    <property type="molecule type" value="Genomic_DNA"/>
</dbReference>
<organism evidence="1 2">
    <name type="scientific">Primorskyibacter sedentarius</name>
    <dbReference type="NCBI Taxonomy" id="745311"/>
    <lineage>
        <taxon>Bacteria</taxon>
        <taxon>Pseudomonadati</taxon>
        <taxon>Pseudomonadota</taxon>
        <taxon>Alphaproteobacteria</taxon>
        <taxon>Rhodobacterales</taxon>
        <taxon>Roseobacteraceae</taxon>
        <taxon>Primorskyibacter</taxon>
    </lineage>
</organism>
<sequence>MTENLRRQIESLIEQLRVSDDTQRDWLMHRMQEAVGALENLGEEVPAEARELLNGGRDADTGFENFPV</sequence>
<evidence type="ECO:0000313" key="2">
    <source>
        <dbReference type="Proteomes" id="UP000295696"/>
    </source>
</evidence>
<dbReference type="AlphaFoldDB" id="A0A4R3JLJ7"/>
<dbReference type="Proteomes" id="UP000295696">
    <property type="component" value="Unassembled WGS sequence"/>
</dbReference>
<evidence type="ECO:0000313" key="1">
    <source>
        <dbReference type="EMBL" id="TCS67206.1"/>
    </source>
</evidence>
<dbReference type="OrthoDB" id="7867921at2"/>
<name>A0A4R3JLJ7_9RHOB</name>
<protein>
    <submittedName>
        <fullName evidence="1">Uncharacterized protein</fullName>
    </submittedName>
</protein>
<accession>A0A4R3JLJ7</accession>
<reference evidence="1 2" key="1">
    <citation type="submission" date="2019-03" db="EMBL/GenBank/DDBJ databases">
        <title>Genomic Encyclopedia of Type Strains, Phase IV (KMG-IV): sequencing the most valuable type-strain genomes for metagenomic binning, comparative biology and taxonomic classification.</title>
        <authorList>
            <person name="Goeker M."/>
        </authorList>
    </citation>
    <scope>NUCLEOTIDE SEQUENCE [LARGE SCALE GENOMIC DNA]</scope>
    <source>
        <strain evidence="1 2">DSM 104836</strain>
    </source>
</reference>
<comment type="caution">
    <text evidence="1">The sequence shown here is derived from an EMBL/GenBank/DDBJ whole genome shotgun (WGS) entry which is preliminary data.</text>
</comment>
<gene>
    <name evidence="1" type="ORF">EDD52_101301</name>
</gene>
<proteinExistence type="predicted"/>
<dbReference type="RefSeq" id="WP_132241248.1">
    <property type="nucleotide sequence ID" value="NZ_CBDUOC010000023.1"/>
</dbReference>
<keyword evidence="2" id="KW-1185">Reference proteome</keyword>